<dbReference type="UniPathway" id="UPA00906">
    <property type="reaction ID" value="UER00896"/>
</dbReference>
<dbReference type="GO" id="GO:0001514">
    <property type="term" value="P:selenocysteine incorporation"/>
    <property type="evidence" value="ECO:0007669"/>
    <property type="project" value="UniProtKB-UniRule"/>
</dbReference>
<evidence type="ECO:0000256" key="3">
    <source>
        <dbReference type="ARBA" id="ARBA00022679"/>
    </source>
</evidence>
<name>A0A212LXL9_9FIRM</name>
<evidence type="ECO:0000313" key="11">
    <source>
        <dbReference type="EMBL" id="SCM82278.1"/>
    </source>
</evidence>
<comment type="similarity">
    <text evidence="7 8">Belongs to the SelA family.</text>
</comment>
<comment type="function">
    <text evidence="8">Converts seryl-tRNA(Sec) to selenocysteinyl-tRNA(Sec) required for selenoprotein biosynthesis.</text>
</comment>
<reference evidence="11" key="1">
    <citation type="submission" date="2016-08" db="EMBL/GenBank/DDBJ databases">
        <authorList>
            <person name="Seilhamer J.J."/>
        </authorList>
    </citation>
    <scope>NUCLEOTIDE SEQUENCE</scope>
    <source>
        <strain evidence="11">86</strain>
    </source>
</reference>
<evidence type="ECO:0000256" key="9">
    <source>
        <dbReference type="PIRSR" id="PIRSR618319-50"/>
    </source>
</evidence>
<dbReference type="RefSeq" id="WP_288184983.1">
    <property type="nucleotide sequence ID" value="NZ_LT608335.1"/>
</dbReference>
<dbReference type="PANTHER" id="PTHR32328">
    <property type="entry name" value="L-SERYL-TRNA(SEC) SELENIUM TRANSFERASE"/>
    <property type="match status" value="1"/>
</dbReference>
<dbReference type="EMBL" id="FMJE01000005">
    <property type="protein sequence ID" value="SCM82278.1"/>
    <property type="molecule type" value="Genomic_DNA"/>
</dbReference>
<dbReference type="GO" id="GO:0005737">
    <property type="term" value="C:cytoplasm"/>
    <property type="evidence" value="ECO:0007669"/>
    <property type="project" value="UniProtKB-SubCell"/>
</dbReference>
<dbReference type="NCBIfam" id="TIGR00474">
    <property type="entry name" value="selA"/>
    <property type="match status" value="1"/>
</dbReference>
<dbReference type="InterPro" id="IPR004534">
    <property type="entry name" value="SelA_trans"/>
</dbReference>
<sequence length="464" mass="49734">MEGNNKLRSIPSIDRLLSIASADKEINAYPRELVVACLRQVAAEAREALRLNSEQECSPAALLVEAREMLSRCSRPSLRRVINATGVVLHTNLGRAPLGRRARECVTDVMAGYSTLEYDTETGGRGSRYAHVSEQLCQLTGAEDAIVVNNNAAAVLLVLSAVTKGREVIVSRGELVEIGGSFRIPDVLRQSGATLVEVGTTNKTHLSDYEQAIGPNTGAILKVHTSNYRIIGFTAQPDGRELAALAHRYQLPVIEDLGSGTLLPLAAGGQTEPTVAERLQLGFDVVTFSGDKLLGAGQAGIIAGKARYVAMMKQQPLLRAVRIDKLSLAALEGTLMEYVLGEPEQTVPALAMLTIAEDILKERAIQLTRLILQPELSGLTAEVVPLSSPAGGGALPLAALRGYGVAVNMPGMSADKLESRLRQRNIPIIVRIQEERIIFDVRCLVETDMEEIAAALSEIGRPGA</sequence>
<keyword evidence="5 8" id="KW-0648">Protein biosynthesis</keyword>
<dbReference type="Gene3D" id="3.90.1150.180">
    <property type="match status" value="1"/>
</dbReference>
<feature type="modified residue" description="N6-(pyridoxal phosphate)lysine" evidence="8 9">
    <location>
        <position position="292"/>
    </location>
</feature>
<feature type="domain" description="L-seryl-tRNA selenium transferase N-terminal" evidence="10">
    <location>
        <begin position="7"/>
        <end position="46"/>
    </location>
</feature>
<evidence type="ECO:0000256" key="8">
    <source>
        <dbReference type="HAMAP-Rule" id="MF_00423"/>
    </source>
</evidence>
<evidence type="ECO:0000256" key="7">
    <source>
        <dbReference type="ARBA" id="ARBA00044507"/>
    </source>
</evidence>
<dbReference type="HAMAP" id="MF_00423">
    <property type="entry name" value="SelA"/>
    <property type="match status" value="1"/>
</dbReference>
<dbReference type="InterPro" id="IPR015424">
    <property type="entry name" value="PyrdxlP-dep_Trfase"/>
</dbReference>
<dbReference type="InterPro" id="IPR018319">
    <property type="entry name" value="SelA-like"/>
</dbReference>
<accession>A0A212LXL9</accession>
<dbReference type="InterPro" id="IPR015421">
    <property type="entry name" value="PyrdxlP-dep_Trfase_major"/>
</dbReference>
<evidence type="ECO:0000256" key="2">
    <source>
        <dbReference type="ARBA" id="ARBA00022490"/>
    </source>
</evidence>
<evidence type="ECO:0000256" key="1">
    <source>
        <dbReference type="ARBA" id="ARBA00001933"/>
    </source>
</evidence>
<comment type="subcellular location">
    <subcellularLocation>
        <location evidence="8">Cytoplasm</location>
    </subcellularLocation>
</comment>
<comment type="pathway">
    <text evidence="8">Aminoacyl-tRNA biosynthesis; selenocysteinyl-tRNA(Sec) biosynthesis; selenocysteinyl-tRNA(Sec) from L-seryl-tRNA(Sec) (bacterial route): step 1/1.</text>
</comment>
<evidence type="ECO:0000256" key="5">
    <source>
        <dbReference type="ARBA" id="ARBA00022917"/>
    </source>
</evidence>
<comment type="catalytic activity">
    <reaction evidence="8">
        <text>L-seryl-tRNA(Sec) + selenophosphate + H(+) = L-selenocysteinyl-tRNA(Sec) + phosphate</text>
        <dbReference type="Rhea" id="RHEA:22728"/>
        <dbReference type="Rhea" id="RHEA-COMP:9742"/>
        <dbReference type="Rhea" id="RHEA-COMP:9743"/>
        <dbReference type="ChEBI" id="CHEBI:15378"/>
        <dbReference type="ChEBI" id="CHEBI:16144"/>
        <dbReference type="ChEBI" id="CHEBI:43474"/>
        <dbReference type="ChEBI" id="CHEBI:78533"/>
        <dbReference type="ChEBI" id="CHEBI:78573"/>
        <dbReference type="EC" id="2.9.1.1"/>
    </reaction>
</comment>
<keyword evidence="3 8" id="KW-0808">Transferase</keyword>
<dbReference type="GO" id="GO:0004125">
    <property type="term" value="F:L-seryl-tRNA(Sec) selenium transferase activity"/>
    <property type="evidence" value="ECO:0007669"/>
    <property type="project" value="UniProtKB-UniRule"/>
</dbReference>
<organism evidence="11">
    <name type="scientific">uncultured Sporomusa sp</name>
    <dbReference type="NCBI Taxonomy" id="307249"/>
    <lineage>
        <taxon>Bacteria</taxon>
        <taxon>Bacillati</taxon>
        <taxon>Bacillota</taxon>
        <taxon>Negativicutes</taxon>
        <taxon>Selenomonadales</taxon>
        <taxon>Sporomusaceae</taxon>
        <taxon>Sporomusa</taxon>
        <taxon>environmental samples</taxon>
    </lineage>
</organism>
<dbReference type="Pfam" id="PF03841">
    <property type="entry name" value="SelA"/>
    <property type="match status" value="1"/>
</dbReference>
<keyword evidence="6 8" id="KW-0711">Selenium</keyword>
<keyword evidence="2 8" id="KW-0963">Cytoplasm</keyword>
<proteinExistence type="inferred from homology"/>
<dbReference type="InterPro" id="IPR025862">
    <property type="entry name" value="SelA_trans_N_dom"/>
</dbReference>
<dbReference type="EC" id="2.9.1.1" evidence="8"/>
<comment type="cofactor">
    <cofactor evidence="1 8 9">
        <name>pyridoxal 5'-phosphate</name>
        <dbReference type="ChEBI" id="CHEBI:597326"/>
    </cofactor>
</comment>
<dbReference type="PANTHER" id="PTHR32328:SF0">
    <property type="entry name" value="L-SERYL-TRNA(SEC) SELENIUM TRANSFERASE"/>
    <property type="match status" value="1"/>
</dbReference>
<evidence type="ECO:0000259" key="10">
    <source>
        <dbReference type="Pfam" id="PF12390"/>
    </source>
</evidence>
<dbReference type="AlphaFoldDB" id="A0A212LXL9"/>
<dbReference type="Gene3D" id="3.40.640.10">
    <property type="entry name" value="Type I PLP-dependent aspartate aminotransferase-like (Major domain)"/>
    <property type="match status" value="1"/>
</dbReference>
<dbReference type="SUPFAM" id="SSF53383">
    <property type="entry name" value="PLP-dependent transferases"/>
    <property type="match status" value="1"/>
</dbReference>
<dbReference type="Pfam" id="PF12390">
    <property type="entry name" value="Se-cys_synth_N"/>
    <property type="match status" value="1"/>
</dbReference>
<dbReference type="GO" id="GO:0001717">
    <property type="term" value="P:conversion of seryl-tRNAsec to selenocys-tRNAsec"/>
    <property type="evidence" value="ECO:0007669"/>
    <property type="project" value="UniProtKB-UniRule"/>
</dbReference>
<gene>
    <name evidence="8 11" type="primary">selA</name>
    <name evidence="11" type="ORF">KL86SPO_50049</name>
</gene>
<evidence type="ECO:0000256" key="4">
    <source>
        <dbReference type="ARBA" id="ARBA00022898"/>
    </source>
</evidence>
<evidence type="ECO:0000256" key="6">
    <source>
        <dbReference type="ARBA" id="ARBA00023266"/>
    </source>
</evidence>
<keyword evidence="4 8" id="KW-0663">Pyridoxal phosphate</keyword>
<protein>
    <recommendedName>
        <fullName evidence="8">L-seryl-tRNA(Sec) selenium transferase</fullName>
        <ecNumber evidence="8">2.9.1.1</ecNumber>
    </recommendedName>
    <alternativeName>
        <fullName evidence="8">Selenocysteine synthase</fullName>
        <shortName evidence="8">Sec synthase</shortName>
    </alternativeName>
    <alternativeName>
        <fullName evidence="8">Selenocysteinyl-tRNA(Sec) synthase</fullName>
    </alternativeName>
</protein>